<feature type="region of interest" description="Disordered" evidence="1">
    <location>
        <begin position="56"/>
        <end position="127"/>
    </location>
</feature>
<feature type="compositionally biased region" description="Basic and acidic residues" evidence="1">
    <location>
        <begin position="91"/>
        <end position="106"/>
    </location>
</feature>
<gene>
    <name evidence="2" type="ORF">K504DRAFT_457408</name>
</gene>
<feature type="region of interest" description="Disordered" evidence="1">
    <location>
        <begin position="257"/>
        <end position="417"/>
    </location>
</feature>
<name>A0A6G1KSD6_9PLEO</name>
<feature type="compositionally biased region" description="Low complexity" evidence="1">
    <location>
        <begin position="272"/>
        <end position="289"/>
    </location>
</feature>
<dbReference type="AlphaFoldDB" id="A0A6G1KSD6"/>
<feature type="compositionally biased region" description="Polar residues" evidence="1">
    <location>
        <begin position="300"/>
        <end position="314"/>
    </location>
</feature>
<dbReference type="OrthoDB" id="5420368at2759"/>
<dbReference type="Proteomes" id="UP000799428">
    <property type="component" value="Unassembled WGS sequence"/>
</dbReference>
<dbReference type="EMBL" id="MU005764">
    <property type="protein sequence ID" value="KAF2715237.1"/>
    <property type="molecule type" value="Genomic_DNA"/>
</dbReference>
<reference evidence="2" key="1">
    <citation type="journal article" date="2020" name="Stud. Mycol.">
        <title>101 Dothideomycetes genomes: a test case for predicting lifestyles and emergence of pathogens.</title>
        <authorList>
            <person name="Haridas S."/>
            <person name="Albert R."/>
            <person name="Binder M."/>
            <person name="Bloem J."/>
            <person name="Labutti K."/>
            <person name="Salamov A."/>
            <person name="Andreopoulos B."/>
            <person name="Baker S."/>
            <person name="Barry K."/>
            <person name="Bills G."/>
            <person name="Bluhm B."/>
            <person name="Cannon C."/>
            <person name="Castanera R."/>
            <person name="Culley D."/>
            <person name="Daum C."/>
            <person name="Ezra D."/>
            <person name="Gonzalez J."/>
            <person name="Henrissat B."/>
            <person name="Kuo A."/>
            <person name="Liang C."/>
            <person name="Lipzen A."/>
            <person name="Lutzoni F."/>
            <person name="Magnuson J."/>
            <person name="Mondo S."/>
            <person name="Nolan M."/>
            <person name="Ohm R."/>
            <person name="Pangilinan J."/>
            <person name="Park H.-J."/>
            <person name="Ramirez L."/>
            <person name="Alfaro M."/>
            <person name="Sun H."/>
            <person name="Tritt A."/>
            <person name="Yoshinaga Y."/>
            <person name="Zwiers L.-H."/>
            <person name="Turgeon B."/>
            <person name="Goodwin S."/>
            <person name="Spatafora J."/>
            <person name="Crous P."/>
            <person name="Grigoriev I."/>
        </authorList>
    </citation>
    <scope>NUCLEOTIDE SEQUENCE</scope>
    <source>
        <strain evidence="2">CBS 279.74</strain>
    </source>
</reference>
<accession>A0A6G1KSD6</accession>
<organism evidence="2 3">
    <name type="scientific">Pleomassaria siparia CBS 279.74</name>
    <dbReference type="NCBI Taxonomy" id="1314801"/>
    <lineage>
        <taxon>Eukaryota</taxon>
        <taxon>Fungi</taxon>
        <taxon>Dikarya</taxon>
        <taxon>Ascomycota</taxon>
        <taxon>Pezizomycotina</taxon>
        <taxon>Dothideomycetes</taxon>
        <taxon>Pleosporomycetidae</taxon>
        <taxon>Pleosporales</taxon>
        <taxon>Pleomassariaceae</taxon>
        <taxon>Pleomassaria</taxon>
    </lineage>
</organism>
<protein>
    <submittedName>
        <fullName evidence="2">Uncharacterized protein</fullName>
    </submittedName>
</protein>
<sequence>MVMSWTPDNDRILLLKLIETHSIDVKPSLIADAWPTGGSKPTPRAISERFVRLRKDAGIPTARSRGGRGGSRVVGVPKTPTSSAKKRKMNKKMDSDESDADEHLTDNDEETTTPTPARKAVAGSARTAKTPRFGKAFSNVNNSMSGGSPSAGLIKREPVDHFEVSNFNEQMARATSLCVATNGHSVNDQFDMNNKFGMPTPGGSGQDESHSSSDDIMSFAYGGGTHSHGMSGMNMDIGHRGHQMSGLESFQSGLDIDGFDDLPSSSFDSASMPNNGNGNGNDMIFGMGNTHSSPAGRGLSTGTERLNIGSNSPFVTDRGGGGNLTPLSKPRPRKPNSGTTPKKAASGSKPNREHVNSIKLESPVQERRQRTPRQASMFAEQNLSKVLRAQKEADDEDGMRSSEEDSAVSAYDDDENA</sequence>
<evidence type="ECO:0000256" key="1">
    <source>
        <dbReference type="SAM" id="MobiDB-lite"/>
    </source>
</evidence>
<evidence type="ECO:0000313" key="3">
    <source>
        <dbReference type="Proteomes" id="UP000799428"/>
    </source>
</evidence>
<proteinExistence type="predicted"/>
<evidence type="ECO:0000313" key="2">
    <source>
        <dbReference type="EMBL" id="KAF2715237.1"/>
    </source>
</evidence>
<keyword evidence="3" id="KW-1185">Reference proteome</keyword>